<gene>
    <name evidence="2" type="ORF">CARUB_v10004993mg</name>
</gene>
<accession>R0GIU5</accession>
<dbReference type="InterPro" id="IPR032675">
    <property type="entry name" value="LRR_dom_sf"/>
</dbReference>
<proteinExistence type="predicted"/>
<evidence type="ECO:0000313" key="3">
    <source>
        <dbReference type="Proteomes" id="UP000029121"/>
    </source>
</evidence>
<dbReference type="Pfam" id="PF08387">
    <property type="entry name" value="FBD"/>
    <property type="match status" value="1"/>
</dbReference>
<dbReference type="PANTHER" id="PTHR31900:SF28">
    <property type="entry name" value="FBD DOMAIN-CONTAINING PROTEIN"/>
    <property type="match status" value="1"/>
</dbReference>
<organism evidence="2 3">
    <name type="scientific">Capsella rubella</name>
    <dbReference type="NCBI Taxonomy" id="81985"/>
    <lineage>
        <taxon>Eukaryota</taxon>
        <taxon>Viridiplantae</taxon>
        <taxon>Streptophyta</taxon>
        <taxon>Embryophyta</taxon>
        <taxon>Tracheophyta</taxon>
        <taxon>Spermatophyta</taxon>
        <taxon>Magnoliopsida</taxon>
        <taxon>eudicotyledons</taxon>
        <taxon>Gunneridae</taxon>
        <taxon>Pentapetalae</taxon>
        <taxon>rosids</taxon>
        <taxon>malvids</taxon>
        <taxon>Brassicales</taxon>
        <taxon>Brassicaceae</taxon>
        <taxon>Camelineae</taxon>
        <taxon>Capsella</taxon>
    </lineage>
</organism>
<dbReference type="InterPro" id="IPR050232">
    <property type="entry name" value="FBL13/AtMIF1-like"/>
</dbReference>
<dbReference type="SUPFAM" id="SSF52047">
    <property type="entry name" value="RNI-like"/>
    <property type="match status" value="1"/>
</dbReference>
<name>R0GIU5_9BRAS</name>
<dbReference type="InterPro" id="IPR053781">
    <property type="entry name" value="F-box_AtFBL13-like"/>
</dbReference>
<dbReference type="PANTHER" id="PTHR31900">
    <property type="entry name" value="F-BOX/RNI SUPERFAMILY PROTEIN-RELATED"/>
    <property type="match status" value="1"/>
</dbReference>
<dbReference type="InterPro" id="IPR006566">
    <property type="entry name" value="FBD"/>
</dbReference>
<evidence type="ECO:0000259" key="1">
    <source>
        <dbReference type="PROSITE" id="PS50181"/>
    </source>
</evidence>
<dbReference type="Gene3D" id="3.80.10.10">
    <property type="entry name" value="Ribonuclease Inhibitor"/>
    <property type="match status" value="1"/>
</dbReference>
<dbReference type="SMART" id="SM00256">
    <property type="entry name" value="FBOX"/>
    <property type="match status" value="1"/>
</dbReference>
<dbReference type="CDD" id="cd22160">
    <property type="entry name" value="F-box_AtFBL13-like"/>
    <property type="match status" value="1"/>
</dbReference>
<dbReference type="AlphaFoldDB" id="R0GIU5"/>
<dbReference type="Pfam" id="PF00646">
    <property type="entry name" value="F-box"/>
    <property type="match status" value="1"/>
</dbReference>
<reference evidence="3" key="1">
    <citation type="journal article" date="2013" name="Nat. Genet.">
        <title>The Capsella rubella genome and the genomic consequences of rapid mating system evolution.</title>
        <authorList>
            <person name="Slotte T."/>
            <person name="Hazzouri K.M."/>
            <person name="Agren J.A."/>
            <person name="Koenig D."/>
            <person name="Maumus F."/>
            <person name="Guo Y.L."/>
            <person name="Steige K."/>
            <person name="Platts A.E."/>
            <person name="Escobar J.S."/>
            <person name="Newman L.K."/>
            <person name="Wang W."/>
            <person name="Mandakova T."/>
            <person name="Vello E."/>
            <person name="Smith L.M."/>
            <person name="Henz S.R."/>
            <person name="Steffen J."/>
            <person name="Takuno S."/>
            <person name="Brandvain Y."/>
            <person name="Coop G."/>
            <person name="Andolfatto P."/>
            <person name="Hu T.T."/>
            <person name="Blanchette M."/>
            <person name="Clark R.M."/>
            <person name="Quesneville H."/>
            <person name="Nordborg M."/>
            <person name="Gaut B.S."/>
            <person name="Lysak M.A."/>
            <person name="Jenkins J."/>
            <person name="Grimwood J."/>
            <person name="Chapman J."/>
            <person name="Prochnik S."/>
            <person name="Shu S."/>
            <person name="Rokhsar D."/>
            <person name="Schmutz J."/>
            <person name="Weigel D."/>
            <person name="Wright S.I."/>
        </authorList>
    </citation>
    <scope>NUCLEOTIDE SEQUENCE [LARGE SCALE GENOMIC DNA]</scope>
    <source>
        <strain evidence="3">cv. Monte Gargano</strain>
    </source>
</reference>
<dbReference type="Pfam" id="PF24758">
    <property type="entry name" value="LRR_At5g56370"/>
    <property type="match status" value="1"/>
</dbReference>
<dbReference type="EMBL" id="KB870811">
    <property type="protein sequence ID" value="EOA16774.1"/>
    <property type="molecule type" value="Genomic_DNA"/>
</dbReference>
<evidence type="ECO:0000313" key="2">
    <source>
        <dbReference type="EMBL" id="EOA16774.1"/>
    </source>
</evidence>
<dbReference type="InterPro" id="IPR036047">
    <property type="entry name" value="F-box-like_dom_sf"/>
</dbReference>
<dbReference type="SMART" id="SM00579">
    <property type="entry name" value="FBD"/>
    <property type="match status" value="1"/>
</dbReference>
<dbReference type="SUPFAM" id="SSF81383">
    <property type="entry name" value="F-box domain"/>
    <property type="match status" value="1"/>
</dbReference>
<dbReference type="Proteomes" id="UP000029121">
    <property type="component" value="Unassembled WGS sequence"/>
</dbReference>
<protein>
    <recommendedName>
        <fullName evidence="1">F-box domain-containing protein</fullName>
    </recommendedName>
</protein>
<dbReference type="InterPro" id="IPR001810">
    <property type="entry name" value="F-box_dom"/>
</dbReference>
<sequence length="393" mass="45522">MDTISGLPNDVLVKILSFLPTKAAVSTSVLSKQWEFLWMWLPRLEFSSWLVSKPGLREFIYKNLPLHRDHPVIERLCLAIYDHSPDVKPEDIRQWIEVAVSSHVRELDMYYYTKSDENILPSSFFTCKSLVTLKLKFLPLMAGIIPTMVCLPSLKILEIETFSFAKSLQQLLFGCPVLEDLSLRYLDDEDIKEFTIIVPSLYEIDTPSLKYLNLVDLNSREHYALAKNMPKLKEAYVVSYNPKSLIGSITYDLYGDGYVFQELEHLNLCVCKKDSSNLIGQFLKDSPKLRVLDISLVEDHEIHEHNGMEFWNQPSHVPECLMSSLQTFKWSPYFGRQQDRDIAVYILKNARNLKMATILADTRREFVPNLEMIIEELRNSPRASSTCQLSIRR</sequence>
<keyword evidence="3" id="KW-1185">Reference proteome</keyword>
<feature type="non-terminal residue" evidence="2">
    <location>
        <position position="393"/>
    </location>
</feature>
<dbReference type="PROSITE" id="PS50181">
    <property type="entry name" value="FBOX"/>
    <property type="match status" value="1"/>
</dbReference>
<feature type="domain" description="F-box" evidence="1">
    <location>
        <begin position="1"/>
        <end position="37"/>
    </location>
</feature>
<dbReference type="InterPro" id="IPR055411">
    <property type="entry name" value="LRR_FXL15/At3g58940/PEG3-like"/>
</dbReference>
<dbReference type="Gene3D" id="1.20.1280.50">
    <property type="match status" value="1"/>
</dbReference>
<dbReference type="STRING" id="81985.R0GIU5"/>